<feature type="binding site" evidence="10">
    <location>
        <position position="491"/>
    </location>
    <ligand>
        <name>ATP</name>
        <dbReference type="ChEBI" id="CHEBI:30616"/>
    </ligand>
</feature>
<comment type="pathway">
    <text evidence="1 9">Sulfur metabolism; glutathione biosynthesis; glutathione from L-cysteine and L-glutamate: step 2/2.</text>
</comment>
<protein>
    <recommendedName>
        <fullName evidence="9">Glutathione synthetase</fullName>
        <shortName evidence="9">GSH-S</shortName>
        <ecNumber evidence="9">6.3.2.3</ecNumber>
    </recommendedName>
</protein>
<dbReference type="InterPro" id="IPR005615">
    <property type="entry name" value="Glutathione_synthase"/>
</dbReference>
<dbReference type="Proteomes" id="UP001194746">
    <property type="component" value="Unassembled WGS sequence"/>
</dbReference>
<keyword evidence="8 9" id="KW-0460">Magnesium</keyword>
<dbReference type="SUPFAM" id="SSF56059">
    <property type="entry name" value="Glutathione synthetase ATP-binding domain-like"/>
    <property type="match status" value="1"/>
</dbReference>
<evidence type="ECO:0000256" key="8">
    <source>
        <dbReference type="ARBA" id="ARBA00022842"/>
    </source>
</evidence>
<feature type="binding site" evidence="10">
    <location>
        <position position="340"/>
    </location>
    <ligand>
        <name>ATP</name>
        <dbReference type="ChEBI" id="CHEBI:30616"/>
    </ligand>
</feature>
<dbReference type="Gene3D" id="3.30.1490.80">
    <property type="match status" value="1"/>
</dbReference>
<dbReference type="InterPro" id="IPR014709">
    <property type="entry name" value="Glutathione_synthase_C_euk"/>
</dbReference>
<sequence length="513" mass="57182">MAGKTPAIPSPSFFPHDYPPISSEDQGLWIASQIQDWQINHGSLLKDIQSQAAHTVRTYPVGVSVYPTPFPRALFERALELQSIYNELYCAMAEDEQWIFKTIKDLLPIHPLAESLWSIHVKVKDTGGYVQDISAGIFRSDYMLSVGPRTELKQVEINTFSCAGASHANKTVDMHRNLTRMGVYEAGGENSISISSLPINNNIESLATCLAQAHAAYGPQKSKLAKQVAVLFVVQPRNFNIADERPIEYALWNRDVSVPAYRVEFAQDVLDYTSLTDSKELLFHPPWLGTRPPIEVSVIYMRAGYESHEYDDRGREARLRLEMSRAIKCPSLLSHILTFKKVQQCLTEPGALDRFLSAEKAAAVRSTFVDMYPMDGSETGNHACDMAVNRPTGRDYVLKPSLEGGGNNVYGEAISEFLENIPMAEWKAYILMKKINSPAIENVLMSPRGIELGEVISELGVLGGCLWRRVDRNGGSEMLQNMVAGWTFKTKSADVNEMSVVKGFGCFDTPLLF</sequence>
<keyword evidence="4 9" id="KW-0317">Glutathione biosynthesis</keyword>
<feature type="binding site" evidence="10">
    <location>
        <begin position="432"/>
        <end position="435"/>
    </location>
    <ligand>
        <name>ATP</name>
        <dbReference type="ChEBI" id="CHEBI:30616"/>
    </ligand>
</feature>
<dbReference type="FunFam" id="3.30.1490.50:FF:000002">
    <property type="entry name" value="Glutathione synthetase"/>
    <property type="match status" value="1"/>
</dbReference>
<dbReference type="SUPFAM" id="SSF52440">
    <property type="entry name" value="PreATP-grasp domain"/>
    <property type="match status" value="1"/>
</dbReference>
<dbReference type="InterPro" id="IPR016185">
    <property type="entry name" value="PreATP-grasp_dom_sf"/>
</dbReference>
<dbReference type="GO" id="GO:0005524">
    <property type="term" value="F:ATP binding"/>
    <property type="evidence" value="ECO:0007669"/>
    <property type="project" value="UniProtKB-UniRule"/>
</dbReference>
<evidence type="ECO:0000313" key="13">
    <source>
        <dbReference type="EMBL" id="KAF9883647.1"/>
    </source>
</evidence>
<dbReference type="PANTHER" id="PTHR11130:SF0">
    <property type="entry name" value="GLUTATHIONE SYNTHETASE"/>
    <property type="match status" value="1"/>
</dbReference>
<dbReference type="PIRSF" id="PIRSF001558">
    <property type="entry name" value="GSHase"/>
    <property type="match status" value="1"/>
</dbReference>
<evidence type="ECO:0000256" key="6">
    <source>
        <dbReference type="ARBA" id="ARBA00022741"/>
    </source>
</evidence>
<evidence type="ECO:0000256" key="4">
    <source>
        <dbReference type="ARBA" id="ARBA00022684"/>
    </source>
</evidence>
<dbReference type="GO" id="GO:0043295">
    <property type="term" value="F:glutathione binding"/>
    <property type="evidence" value="ECO:0007669"/>
    <property type="project" value="UniProtKB-UniRule"/>
</dbReference>
<feature type="binding site" evidence="10">
    <location>
        <position position="497"/>
    </location>
    <ligand>
        <name>ATP</name>
        <dbReference type="ChEBI" id="CHEBI:30616"/>
    </ligand>
</feature>
<dbReference type="EC" id="6.3.2.3" evidence="9"/>
<dbReference type="Gene3D" id="1.10.1080.10">
    <property type="entry name" value="Glutathione Synthetase, Chain A, domain 3"/>
    <property type="match status" value="1"/>
</dbReference>
<feature type="binding site" evidence="10">
    <location>
        <position position="458"/>
    </location>
    <ligand>
        <name>ATP</name>
        <dbReference type="ChEBI" id="CHEBI:30616"/>
    </ligand>
</feature>
<keyword evidence="6 9" id="KW-0547">Nucleotide-binding</keyword>
<feature type="binding site" evidence="10">
    <location>
        <begin position="399"/>
        <end position="408"/>
    </location>
    <ligand>
        <name>ATP</name>
        <dbReference type="ChEBI" id="CHEBI:30616"/>
    </ligand>
</feature>
<dbReference type="InterPro" id="IPR004887">
    <property type="entry name" value="GSH_synth_subst-bd"/>
</dbReference>
<dbReference type="GO" id="GO:0005829">
    <property type="term" value="C:cytosol"/>
    <property type="evidence" value="ECO:0007669"/>
    <property type="project" value="TreeGrafter"/>
</dbReference>
<keyword evidence="14" id="KW-1185">Reference proteome</keyword>
<gene>
    <name evidence="13" type="ORF">FE257_003081</name>
</gene>
<dbReference type="Gene3D" id="3.30.470.20">
    <property type="entry name" value="ATP-grasp fold, B domain"/>
    <property type="match status" value="1"/>
</dbReference>
<dbReference type="Pfam" id="PF03917">
    <property type="entry name" value="GSH_synth_ATP"/>
    <property type="match status" value="1"/>
</dbReference>
<evidence type="ECO:0000256" key="10">
    <source>
        <dbReference type="PIRSR" id="PIRSR001558-1"/>
    </source>
</evidence>
<dbReference type="Gene3D" id="3.30.1490.50">
    <property type="match status" value="1"/>
</dbReference>
<dbReference type="GO" id="GO:0000287">
    <property type="term" value="F:magnesium ion binding"/>
    <property type="evidence" value="ECO:0007669"/>
    <property type="project" value="UniProtKB-UniRule"/>
</dbReference>
<evidence type="ECO:0000256" key="5">
    <source>
        <dbReference type="ARBA" id="ARBA00022723"/>
    </source>
</evidence>
<dbReference type="PANTHER" id="PTHR11130">
    <property type="entry name" value="GLUTATHIONE SYNTHETASE"/>
    <property type="match status" value="1"/>
</dbReference>
<comment type="catalytic activity">
    <reaction evidence="9">
        <text>gamma-L-glutamyl-L-cysteine + glycine + ATP = glutathione + ADP + phosphate + H(+)</text>
        <dbReference type="Rhea" id="RHEA:13557"/>
        <dbReference type="ChEBI" id="CHEBI:15378"/>
        <dbReference type="ChEBI" id="CHEBI:30616"/>
        <dbReference type="ChEBI" id="CHEBI:43474"/>
        <dbReference type="ChEBI" id="CHEBI:57305"/>
        <dbReference type="ChEBI" id="CHEBI:57925"/>
        <dbReference type="ChEBI" id="CHEBI:58173"/>
        <dbReference type="ChEBI" id="CHEBI:456216"/>
        <dbReference type="EC" id="6.3.2.3"/>
    </reaction>
</comment>
<evidence type="ECO:0000313" key="14">
    <source>
        <dbReference type="Proteomes" id="UP001194746"/>
    </source>
</evidence>
<evidence type="ECO:0000256" key="3">
    <source>
        <dbReference type="ARBA" id="ARBA00022598"/>
    </source>
</evidence>
<dbReference type="EMBL" id="VCAU01000154">
    <property type="protein sequence ID" value="KAF9883647.1"/>
    <property type="molecule type" value="Genomic_DNA"/>
</dbReference>
<keyword evidence="5 9" id="KW-0479">Metal-binding</keyword>
<dbReference type="InterPro" id="IPR014049">
    <property type="entry name" value="Glutathione_synthase_N_euk"/>
</dbReference>
<comment type="similarity">
    <text evidence="2 9">Belongs to the eukaryotic GSH synthase family.</text>
</comment>
<feature type="binding site" evidence="11">
    <location>
        <position position="403"/>
    </location>
    <ligand>
        <name>Mg(2+)</name>
        <dbReference type="ChEBI" id="CHEBI:18420"/>
    </ligand>
</feature>
<evidence type="ECO:0000256" key="11">
    <source>
        <dbReference type="PIRSR" id="PIRSR001558-2"/>
    </source>
</evidence>
<comment type="caution">
    <text evidence="13">The sequence shown here is derived from an EMBL/GenBank/DDBJ whole genome shotgun (WGS) entry which is preliminary data.</text>
</comment>
<name>A0AAD4GNN6_ASPNN</name>
<evidence type="ECO:0000259" key="12">
    <source>
        <dbReference type="Pfam" id="PF03199"/>
    </source>
</evidence>
<evidence type="ECO:0000256" key="2">
    <source>
        <dbReference type="ARBA" id="ARBA00010385"/>
    </source>
</evidence>
<reference evidence="13" key="2">
    <citation type="submission" date="2020-02" db="EMBL/GenBank/DDBJ databases">
        <authorList>
            <person name="Gilchrist C.L.M."/>
            <person name="Chooi Y.-H."/>
        </authorList>
    </citation>
    <scope>NUCLEOTIDE SEQUENCE</scope>
    <source>
        <strain evidence="13">MST-FP2251</strain>
    </source>
</reference>
<evidence type="ECO:0000256" key="9">
    <source>
        <dbReference type="PIRNR" id="PIRNR001558"/>
    </source>
</evidence>
<keyword evidence="7 9" id="KW-0067">ATP-binding</keyword>
<evidence type="ECO:0000256" key="7">
    <source>
        <dbReference type="ARBA" id="ARBA00022840"/>
    </source>
</evidence>
<comment type="cofactor">
    <cofactor evidence="9 11">
        <name>Mg(2+)</name>
        <dbReference type="ChEBI" id="CHEBI:18420"/>
    </cofactor>
    <text evidence="9 11">Binds 1 Mg(2+) ion per subunit.</text>
</comment>
<dbReference type="GO" id="GO:0004363">
    <property type="term" value="F:glutathione synthase activity"/>
    <property type="evidence" value="ECO:0007669"/>
    <property type="project" value="UniProtKB-UniRule"/>
</dbReference>
<accession>A0AAD4GNN6</accession>
<proteinExistence type="inferred from homology"/>
<dbReference type="Gene3D" id="3.40.50.1760">
    <property type="entry name" value="Glutathione synthase, substrate-binding domain superfamily, eukaryotic"/>
    <property type="match status" value="1"/>
</dbReference>
<dbReference type="InterPro" id="IPR014042">
    <property type="entry name" value="Glutathione_synthase_a-hlx"/>
</dbReference>
<feature type="binding site" evidence="10">
    <location>
        <position position="410"/>
    </location>
    <ligand>
        <name>ATP</name>
        <dbReference type="ChEBI" id="CHEBI:30616"/>
    </ligand>
</feature>
<dbReference type="NCBIfam" id="TIGR01986">
    <property type="entry name" value="glut_syn_euk"/>
    <property type="match status" value="1"/>
</dbReference>
<dbReference type="InterPro" id="IPR037013">
    <property type="entry name" value="GSH-S_sub-bd_sf"/>
</dbReference>
<dbReference type="Pfam" id="PF03199">
    <property type="entry name" value="GSH_synthase"/>
    <property type="match status" value="1"/>
</dbReference>
<organism evidence="13 14">
    <name type="scientific">Aspergillus nanangensis</name>
    <dbReference type="NCBI Taxonomy" id="2582783"/>
    <lineage>
        <taxon>Eukaryota</taxon>
        <taxon>Fungi</taxon>
        <taxon>Dikarya</taxon>
        <taxon>Ascomycota</taxon>
        <taxon>Pezizomycotina</taxon>
        <taxon>Eurotiomycetes</taxon>
        <taxon>Eurotiomycetidae</taxon>
        <taxon>Eurotiales</taxon>
        <taxon>Aspergillaceae</taxon>
        <taxon>Aspergillus</taxon>
        <taxon>Aspergillus subgen. Circumdati</taxon>
    </lineage>
</organism>
<evidence type="ECO:0000256" key="1">
    <source>
        <dbReference type="ARBA" id="ARBA00004965"/>
    </source>
</evidence>
<feature type="domain" description="Glutathione synthase substrate-binding" evidence="12">
    <location>
        <begin position="229"/>
        <end position="336"/>
    </location>
</feature>
<dbReference type="AlphaFoldDB" id="A0AAD4GNN6"/>
<keyword evidence="3 9" id="KW-0436">Ligase</keyword>
<reference evidence="13" key="1">
    <citation type="journal article" date="2019" name="Beilstein J. Org. Chem.">
        <title>Nanangenines: drimane sesquiterpenoids as the dominant metabolite cohort of a novel Australian fungus, Aspergillus nanangensis.</title>
        <authorList>
            <person name="Lacey H.J."/>
            <person name="Gilchrist C.L.M."/>
            <person name="Crombie A."/>
            <person name="Kalaitzis J.A."/>
            <person name="Vuong D."/>
            <person name="Rutledge P.J."/>
            <person name="Turner P."/>
            <person name="Pitt J.I."/>
            <person name="Lacey E."/>
            <person name="Chooi Y.H."/>
            <person name="Piggott A.M."/>
        </authorList>
    </citation>
    <scope>NUCLEOTIDE SEQUENCE</scope>
    <source>
        <strain evidence="13">MST-FP2251</strain>
    </source>
</reference>